<proteinExistence type="predicted"/>
<name>A0A0K0ELU1_STRER</name>
<accession>A0A0K0ELU1</accession>
<evidence type="ECO:0000256" key="1">
    <source>
        <dbReference type="SAM" id="SignalP"/>
    </source>
</evidence>
<sequence length="122" mass="15296">MNYLIIFFCVLKVFVYSRNIYYQQRTYHSKEQYYKYPTYYNYNNQNYYRQQQYYQHRYTYQNIYPMINQQYNNNYYNPTLSNTKGLNFKEGFVPFYQMKIGEAYGNDLAQYWIICHTCPKGK</sequence>
<keyword evidence="1" id="KW-0732">Signal</keyword>
<dbReference type="WBParaSite" id="SSTP_0001042950.1">
    <property type="protein sequence ID" value="SSTP_0001042950.1"/>
    <property type="gene ID" value="SSTP_0001042950"/>
</dbReference>
<feature type="chain" id="PRO_5005328233" evidence="1">
    <location>
        <begin position="18"/>
        <end position="122"/>
    </location>
</feature>
<organism evidence="2">
    <name type="scientific">Strongyloides stercoralis</name>
    <name type="common">Threadworm</name>
    <dbReference type="NCBI Taxonomy" id="6248"/>
    <lineage>
        <taxon>Eukaryota</taxon>
        <taxon>Metazoa</taxon>
        <taxon>Ecdysozoa</taxon>
        <taxon>Nematoda</taxon>
        <taxon>Chromadorea</taxon>
        <taxon>Rhabditida</taxon>
        <taxon>Tylenchina</taxon>
        <taxon>Panagrolaimomorpha</taxon>
        <taxon>Strongyloidoidea</taxon>
        <taxon>Strongyloididae</taxon>
        <taxon>Strongyloides</taxon>
    </lineage>
</organism>
<protein>
    <submittedName>
        <fullName evidence="2">Uncharacterized protein</fullName>
    </submittedName>
</protein>
<reference evidence="2" key="1">
    <citation type="submission" date="2015-08" db="UniProtKB">
        <authorList>
            <consortium name="WormBaseParasite"/>
        </authorList>
    </citation>
    <scope>IDENTIFICATION</scope>
</reference>
<evidence type="ECO:0000313" key="2">
    <source>
        <dbReference type="WBParaSite" id="SSTP_0001042950.1"/>
    </source>
</evidence>
<feature type="signal peptide" evidence="1">
    <location>
        <begin position="1"/>
        <end position="17"/>
    </location>
</feature>
<dbReference type="AlphaFoldDB" id="A0A0K0ELU1"/>